<sequence length="415" mass="46788">MDSNGNNDDSNEYDACSEHLSTPLENPSSRRNSTCSTSSLAKSRRESVANLSQQQQRRSSITDSPPDVTISSETTQQQHQQQQQKLSTTDNNPVKVLVFNGKCSDIFKQTLEDVVQDCILEFPGENSVYVTKTGHAIQIPKSTIGSSSTYSLRFGDNSNDSLPKQKKSNFDRRRNSTNLLRTTIPNILNSVNTNTNNNNSITNINSPSLISMQSAATAALTTTRMRSSGRFSAKFLEDNIREESEIAVIENDELIKQTSENVISEMIPPPRLSVQSPSTKRLSSPRLSNRINSSRTTLSYIEQKRDYRLSDLVLLGPEYFAHIFNLPRSTRYAPVTPATMLEKITSRPLSEYTSSSKSIIKRKVQNVVQNKSENITELDRIKQDLYHRYLWTLKPNVSCRIRPLSTYSRNTTFVI</sequence>
<evidence type="ECO:0000313" key="5">
    <source>
        <dbReference type="EMBL" id="CAF3839239.1"/>
    </source>
</evidence>
<feature type="compositionally biased region" description="Low complexity" evidence="1">
    <location>
        <begin position="29"/>
        <end position="39"/>
    </location>
</feature>
<evidence type="ECO:0000313" key="3">
    <source>
        <dbReference type="EMBL" id="CAF1072251.1"/>
    </source>
</evidence>
<evidence type="ECO:0000313" key="2">
    <source>
        <dbReference type="EMBL" id="CAF0789223.1"/>
    </source>
</evidence>
<keyword evidence="6" id="KW-1185">Reference proteome</keyword>
<organism evidence="3 6">
    <name type="scientific">Didymodactylos carnosus</name>
    <dbReference type="NCBI Taxonomy" id="1234261"/>
    <lineage>
        <taxon>Eukaryota</taxon>
        <taxon>Metazoa</taxon>
        <taxon>Spiralia</taxon>
        <taxon>Gnathifera</taxon>
        <taxon>Rotifera</taxon>
        <taxon>Eurotatoria</taxon>
        <taxon>Bdelloidea</taxon>
        <taxon>Philodinida</taxon>
        <taxon>Philodinidae</taxon>
        <taxon>Didymodactylos</taxon>
    </lineage>
</organism>
<dbReference type="Proteomes" id="UP000681722">
    <property type="component" value="Unassembled WGS sequence"/>
</dbReference>
<dbReference type="EMBL" id="CAJNOK010001028">
    <property type="protein sequence ID" value="CAF0789223.1"/>
    <property type="molecule type" value="Genomic_DNA"/>
</dbReference>
<protein>
    <submittedName>
        <fullName evidence="3">Uncharacterized protein</fullName>
    </submittedName>
</protein>
<feature type="compositionally biased region" description="Polar residues" evidence="1">
    <location>
        <begin position="49"/>
        <end position="75"/>
    </location>
</feature>
<name>A0A814M0P7_9BILA</name>
<dbReference type="EMBL" id="CAJOBC010004746">
    <property type="protein sequence ID" value="CAF3839239.1"/>
    <property type="molecule type" value="Genomic_DNA"/>
</dbReference>
<dbReference type="Proteomes" id="UP000663829">
    <property type="component" value="Unassembled WGS sequence"/>
</dbReference>
<dbReference type="EMBL" id="CAJNOQ010004746">
    <property type="protein sequence ID" value="CAF1072251.1"/>
    <property type="molecule type" value="Genomic_DNA"/>
</dbReference>
<dbReference type="Proteomes" id="UP000677228">
    <property type="component" value="Unassembled WGS sequence"/>
</dbReference>
<dbReference type="Proteomes" id="UP000682733">
    <property type="component" value="Unassembled WGS sequence"/>
</dbReference>
<evidence type="ECO:0000313" key="6">
    <source>
        <dbReference type="Proteomes" id="UP000663829"/>
    </source>
</evidence>
<gene>
    <name evidence="3" type="ORF">GPM918_LOCUS17336</name>
    <name evidence="2" type="ORF">OVA965_LOCUS4043</name>
    <name evidence="5" type="ORF">SRO942_LOCUS17335</name>
    <name evidence="4" type="ORF">TMI583_LOCUS4041</name>
</gene>
<evidence type="ECO:0000313" key="4">
    <source>
        <dbReference type="EMBL" id="CAF3571660.1"/>
    </source>
</evidence>
<dbReference type="EMBL" id="CAJOBA010001028">
    <property type="protein sequence ID" value="CAF3571660.1"/>
    <property type="molecule type" value="Genomic_DNA"/>
</dbReference>
<comment type="caution">
    <text evidence="3">The sequence shown here is derived from an EMBL/GenBank/DDBJ whole genome shotgun (WGS) entry which is preliminary data.</text>
</comment>
<accession>A0A814M0P7</accession>
<feature type="region of interest" description="Disordered" evidence="1">
    <location>
        <begin position="1"/>
        <end position="89"/>
    </location>
</feature>
<reference evidence="3" key="1">
    <citation type="submission" date="2021-02" db="EMBL/GenBank/DDBJ databases">
        <authorList>
            <person name="Nowell W R."/>
        </authorList>
    </citation>
    <scope>NUCLEOTIDE SEQUENCE</scope>
</reference>
<dbReference type="AlphaFoldDB" id="A0A814M0P7"/>
<dbReference type="OrthoDB" id="10028639at2759"/>
<evidence type="ECO:0000256" key="1">
    <source>
        <dbReference type="SAM" id="MobiDB-lite"/>
    </source>
</evidence>
<proteinExistence type="predicted"/>